<dbReference type="EMBL" id="BPLR01004361">
    <property type="protein sequence ID" value="GIX94330.1"/>
    <property type="molecule type" value="Genomic_DNA"/>
</dbReference>
<evidence type="ECO:0000313" key="2">
    <source>
        <dbReference type="Proteomes" id="UP001054945"/>
    </source>
</evidence>
<dbReference type="Proteomes" id="UP001054945">
    <property type="component" value="Unassembled WGS sequence"/>
</dbReference>
<proteinExistence type="predicted"/>
<reference evidence="1 2" key="1">
    <citation type="submission" date="2021-06" db="EMBL/GenBank/DDBJ databases">
        <title>Caerostris extrusa draft genome.</title>
        <authorList>
            <person name="Kono N."/>
            <person name="Arakawa K."/>
        </authorList>
    </citation>
    <scope>NUCLEOTIDE SEQUENCE [LARGE SCALE GENOMIC DNA]</scope>
</reference>
<sequence>MEEKITFLMSNGDPALMLGVNCDPQPVILMSIFSPPSIPVLFPEGPSPEMEGRFPSLIFSSSTSVLSPVSSRCWSF</sequence>
<accession>A0AAV4PAV7</accession>
<dbReference type="AlphaFoldDB" id="A0AAV4PAV7"/>
<protein>
    <submittedName>
        <fullName evidence="1">Uncharacterized protein</fullName>
    </submittedName>
</protein>
<keyword evidence="2" id="KW-1185">Reference proteome</keyword>
<name>A0AAV4PAV7_CAEEX</name>
<organism evidence="1 2">
    <name type="scientific">Caerostris extrusa</name>
    <name type="common">Bark spider</name>
    <name type="synonym">Caerostris bankana</name>
    <dbReference type="NCBI Taxonomy" id="172846"/>
    <lineage>
        <taxon>Eukaryota</taxon>
        <taxon>Metazoa</taxon>
        <taxon>Ecdysozoa</taxon>
        <taxon>Arthropoda</taxon>
        <taxon>Chelicerata</taxon>
        <taxon>Arachnida</taxon>
        <taxon>Araneae</taxon>
        <taxon>Araneomorphae</taxon>
        <taxon>Entelegynae</taxon>
        <taxon>Araneoidea</taxon>
        <taxon>Araneidae</taxon>
        <taxon>Caerostris</taxon>
    </lineage>
</organism>
<evidence type="ECO:0000313" key="1">
    <source>
        <dbReference type="EMBL" id="GIX94330.1"/>
    </source>
</evidence>
<gene>
    <name evidence="1" type="ORF">CEXT_730011</name>
</gene>
<comment type="caution">
    <text evidence="1">The sequence shown here is derived from an EMBL/GenBank/DDBJ whole genome shotgun (WGS) entry which is preliminary data.</text>
</comment>